<accession>A0A1Q5ZSC2</accession>
<proteinExistence type="predicted"/>
<reference evidence="1 2" key="1">
    <citation type="submission" date="2016-11" db="EMBL/GenBank/DDBJ databases">
        <title>Whole Genome Sequencing of Mucilaginibacter polytrichastri RG4-7(T) isolated from the moss sample.</title>
        <authorList>
            <person name="Li Y."/>
        </authorList>
    </citation>
    <scope>NUCLEOTIDE SEQUENCE [LARGE SCALE GENOMIC DNA]</scope>
    <source>
        <strain evidence="1 2">RG4-7</strain>
    </source>
</reference>
<evidence type="ECO:0000313" key="1">
    <source>
        <dbReference type="EMBL" id="OKS84665.1"/>
    </source>
</evidence>
<dbReference type="EMBL" id="MPPL01000001">
    <property type="protein sequence ID" value="OKS84665.1"/>
    <property type="molecule type" value="Genomic_DNA"/>
</dbReference>
<dbReference type="Proteomes" id="UP000186720">
    <property type="component" value="Unassembled WGS sequence"/>
</dbReference>
<keyword evidence="2" id="KW-1185">Reference proteome</keyword>
<name>A0A1Q5ZSC2_9SPHI</name>
<protein>
    <submittedName>
        <fullName evidence="1">Uncharacterized protein</fullName>
    </submittedName>
</protein>
<gene>
    <name evidence="1" type="ORF">RG47T_0097</name>
</gene>
<dbReference type="AlphaFoldDB" id="A0A1Q5ZSC2"/>
<comment type="caution">
    <text evidence="1">The sequence shown here is derived from an EMBL/GenBank/DDBJ whole genome shotgun (WGS) entry which is preliminary data.</text>
</comment>
<evidence type="ECO:0000313" key="2">
    <source>
        <dbReference type="Proteomes" id="UP000186720"/>
    </source>
</evidence>
<sequence length="44" mass="5004">MKKGGSYGFPFFMRTGVVQCRRLSILGNIYGANTLRLFLLKAYD</sequence>
<organism evidence="1 2">
    <name type="scientific">Mucilaginibacter polytrichastri</name>
    <dbReference type="NCBI Taxonomy" id="1302689"/>
    <lineage>
        <taxon>Bacteria</taxon>
        <taxon>Pseudomonadati</taxon>
        <taxon>Bacteroidota</taxon>
        <taxon>Sphingobacteriia</taxon>
        <taxon>Sphingobacteriales</taxon>
        <taxon>Sphingobacteriaceae</taxon>
        <taxon>Mucilaginibacter</taxon>
    </lineage>
</organism>